<feature type="non-terminal residue" evidence="1">
    <location>
        <position position="1"/>
    </location>
</feature>
<dbReference type="OrthoDB" id="28901at2759"/>
<dbReference type="Proteomes" id="UP000324800">
    <property type="component" value="Unassembled WGS sequence"/>
</dbReference>
<reference evidence="1 2" key="1">
    <citation type="submission" date="2019-03" db="EMBL/GenBank/DDBJ databases">
        <title>Single cell metagenomics reveals metabolic interactions within the superorganism composed of flagellate Streblomastix strix and complex community of Bacteroidetes bacteria on its surface.</title>
        <authorList>
            <person name="Treitli S.C."/>
            <person name="Kolisko M."/>
            <person name="Husnik F."/>
            <person name="Keeling P."/>
            <person name="Hampl V."/>
        </authorList>
    </citation>
    <scope>NUCLEOTIDE SEQUENCE [LARGE SCALE GENOMIC DNA]</scope>
    <source>
        <strain evidence="1">ST1C</strain>
    </source>
</reference>
<dbReference type="EMBL" id="SNRW01048330">
    <property type="protein sequence ID" value="KAA6313403.1"/>
    <property type="molecule type" value="Genomic_DNA"/>
</dbReference>
<evidence type="ECO:0000313" key="2">
    <source>
        <dbReference type="Proteomes" id="UP000324800"/>
    </source>
</evidence>
<comment type="caution">
    <text evidence="1">The sequence shown here is derived from an EMBL/GenBank/DDBJ whole genome shotgun (WGS) entry which is preliminary data.</text>
</comment>
<sequence>RENMDNNGLTVVQSGNCQIVFKRAPIIGDSGETNLEEDLIKIRCYIRMFKLQKDHLKDIEE</sequence>
<evidence type="ECO:0000313" key="1">
    <source>
        <dbReference type="EMBL" id="KAA6313403.1"/>
    </source>
</evidence>
<protein>
    <submittedName>
        <fullName evidence="1">Uncharacterized protein</fullName>
    </submittedName>
</protein>
<name>A0A5J4PYL9_9EUKA</name>
<gene>
    <name evidence="1" type="ORF">EZS28_055759</name>
</gene>
<organism evidence="1 2">
    <name type="scientific">Streblomastix strix</name>
    <dbReference type="NCBI Taxonomy" id="222440"/>
    <lineage>
        <taxon>Eukaryota</taxon>
        <taxon>Metamonada</taxon>
        <taxon>Preaxostyla</taxon>
        <taxon>Oxymonadida</taxon>
        <taxon>Streblomastigidae</taxon>
        <taxon>Streblomastix</taxon>
    </lineage>
</organism>
<proteinExistence type="predicted"/>
<accession>A0A5J4PYL9</accession>
<dbReference type="AlphaFoldDB" id="A0A5J4PYL9"/>